<keyword evidence="2" id="KW-1185">Reference proteome</keyword>
<comment type="caution">
    <text evidence="1">The sequence shown here is derived from an EMBL/GenBank/DDBJ whole genome shotgun (WGS) entry which is preliminary data.</text>
</comment>
<protein>
    <submittedName>
        <fullName evidence="1">Uncharacterized protein</fullName>
    </submittedName>
</protein>
<proteinExistence type="predicted"/>
<gene>
    <name evidence="1" type="ORF">CDAR_212951</name>
</gene>
<name>A0AAV4UBC5_9ARAC</name>
<reference evidence="1 2" key="1">
    <citation type="submission" date="2021-06" db="EMBL/GenBank/DDBJ databases">
        <title>Caerostris darwini draft genome.</title>
        <authorList>
            <person name="Kono N."/>
            <person name="Arakawa K."/>
        </authorList>
    </citation>
    <scope>NUCLEOTIDE SEQUENCE [LARGE SCALE GENOMIC DNA]</scope>
</reference>
<dbReference type="EMBL" id="BPLQ01011058">
    <property type="protein sequence ID" value="GIY55152.1"/>
    <property type="molecule type" value="Genomic_DNA"/>
</dbReference>
<evidence type="ECO:0000313" key="1">
    <source>
        <dbReference type="EMBL" id="GIY55152.1"/>
    </source>
</evidence>
<accession>A0AAV4UBC5</accession>
<dbReference type="AlphaFoldDB" id="A0AAV4UBC5"/>
<organism evidence="1 2">
    <name type="scientific">Caerostris darwini</name>
    <dbReference type="NCBI Taxonomy" id="1538125"/>
    <lineage>
        <taxon>Eukaryota</taxon>
        <taxon>Metazoa</taxon>
        <taxon>Ecdysozoa</taxon>
        <taxon>Arthropoda</taxon>
        <taxon>Chelicerata</taxon>
        <taxon>Arachnida</taxon>
        <taxon>Araneae</taxon>
        <taxon>Araneomorphae</taxon>
        <taxon>Entelegynae</taxon>
        <taxon>Araneoidea</taxon>
        <taxon>Araneidae</taxon>
        <taxon>Caerostris</taxon>
    </lineage>
</organism>
<dbReference type="Proteomes" id="UP001054837">
    <property type="component" value="Unassembled WGS sequence"/>
</dbReference>
<evidence type="ECO:0000313" key="2">
    <source>
        <dbReference type="Proteomes" id="UP001054837"/>
    </source>
</evidence>
<sequence length="93" mass="10397">MFGTDPDSTGTLDLGKAHFAQVVLDSGSKRTPHDRRITTIFEEILSSVTVRVHNAEFPLSVWKTRNLFLLEKKRSCGGREGLTSVDKCSIRYA</sequence>